<dbReference type="EMBL" id="JADEYC010000014">
    <property type="protein sequence ID" value="MBE9374488.1"/>
    <property type="molecule type" value="Genomic_DNA"/>
</dbReference>
<comment type="caution">
    <text evidence="1">The sequence shown here is derived from an EMBL/GenBank/DDBJ whole genome shotgun (WGS) entry which is preliminary data.</text>
</comment>
<dbReference type="SUPFAM" id="SSF55144">
    <property type="entry name" value="LigT-like"/>
    <property type="match status" value="1"/>
</dbReference>
<evidence type="ECO:0000313" key="2">
    <source>
        <dbReference type="Proteomes" id="UP000598360"/>
    </source>
</evidence>
<dbReference type="Proteomes" id="UP000598360">
    <property type="component" value="Unassembled WGS sequence"/>
</dbReference>
<dbReference type="Pfam" id="PF13563">
    <property type="entry name" value="2_5_RNA_ligase2"/>
    <property type="match status" value="1"/>
</dbReference>
<name>A0A929BAE2_9PSEU</name>
<dbReference type="AlphaFoldDB" id="A0A929BAE2"/>
<accession>A0A929BAE2</accession>
<organism evidence="1 2">
    <name type="scientific">Saccharopolyspora montiporae</name>
    <dbReference type="NCBI Taxonomy" id="2781240"/>
    <lineage>
        <taxon>Bacteria</taxon>
        <taxon>Bacillati</taxon>
        <taxon>Actinomycetota</taxon>
        <taxon>Actinomycetes</taxon>
        <taxon>Pseudonocardiales</taxon>
        <taxon>Pseudonocardiaceae</taxon>
        <taxon>Saccharopolyspora</taxon>
    </lineage>
</organism>
<dbReference type="GO" id="GO:0016874">
    <property type="term" value="F:ligase activity"/>
    <property type="evidence" value="ECO:0007669"/>
    <property type="project" value="UniProtKB-KW"/>
</dbReference>
<gene>
    <name evidence="1" type="ORF">IQ251_08500</name>
</gene>
<proteinExistence type="predicted"/>
<dbReference type="Gene3D" id="3.90.1140.10">
    <property type="entry name" value="Cyclic phosphodiesterase"/>
    <property type="match status" value="1"/>
</dbReference>
<evidence type="ECO:0000313" key="1">
    <source>
        <dbReference type="EMBL" id="MBE9374488.1"/>
    </source>
</evidence>
<sequence>MCGVTDTPHADQVRNHARWRPGWYAGRTSYAWLLPLATQPGLRNLVNEYQYALRDLPGFDLVPLEWMHVLLQEVGFTDEVDEDRIDPLLAAARERLSSTPPLTLAFHHAVVLPESLALPAEPQTNVRELRTAVRGATAEITGEASLPPEPEDVDQHVSLAHSTTEGPAIFAIATLNGTVVEPITAKVDSLSLVRLNRDHSCSEWETIAEVPLGG</sequence>
<dbReference type="InterPro" id="IPR009097">
    <property type="entry name" value="Cyclic_Pdiesterase"/>
</dbReference>
<reference evidence="1" key="1">
    <citation type="submission" date="2020-10" db="EMBL/GenBank/DDBJ databases">
        <title>Diversity and distribution of actinomycetes associated with coral in the coast of Hainan.</title>
        <authorList>
            <person name="Li F."/>
        </authorList>
    </citation>
    <scope>NUCLEOTIDE SEQUENCE</scope>
    <source>
        <strain evidence="1">HNM0983</strain>
    </source>
</reference>
<keyword evidence="1" id="KW-0436">Ligase</keyword>
<protein>
    <submittedName>
        <fullName evidence="1">2'-5' RNA ligase family protein</fullName>
    </submittedName>
</protein>
<keyword evidence="2" id="KW-1185">Reference proteome</keyword>